<dbReference type="Gene3D" id="2.60.120.260">
    <property type="entry name" value="Galactose-binding domain-like"/>
    <property type="match status" value="1"/>
</dbReference>
<feature type="signal peptide" evidence="2">
    <location>
        <begin position="1"/>
        <end position="24"/>
    </location>
</feature>
<dbReference type="eggNOG" id="COG5492">
    <property type="taxonomic scope" value="Bacteria"/>
</dbReference>
<reference evidence="4 5" key="1">
    <citation type="submission" date="2014-08" db="EMBL/GenBank/DDBJ databases">
        <authorList>
            <person name="den Bakker H.C."/>
        </authorList>
    </citation>
    <scope>NUCLEOTIDE SEQUENCE [LARGE SCALE GENOMIC DNA]</scope>
    <source>
        <strain evidence="4 5">DSM 18334</strain>
    </source>
</reference>
<proteinExistence type="predicted"/>
<accession>A0A098M6A4</accession>
<evidence type="ECO:0000313" key="5">
    <source>
        <dbReference type="Proteomes" id="UP000029734"/>
    </source>
</evidence>
<evidence type="ECO:0000256" key="1">
    <source>
        <dbReference type="SAM" id="MobiDB-lite"/>
    </source>
</evidence>
<dbReference type="Proteomes" id="UP000029734">
    <property type="component" value="Unassembled WGS sequence"/>
</dbReference>
<comment type="caution">
    <text evidence="4">The sequence shown here is derived from an EMBL/GenBank/DDBJ whole genome shotgun (WGS) entry which is preliminary data.</text>
</comment>
<keyword evidence="5" id="KW-1185">Reference proteome</keyword>
<feature type="domain" description="Carbohydrate esterase 2 N-terminal" evidence="3">
    <location>
        <begin position="68"/>
        <end position="142"/>
    </location>
</feature>
<evidence type="ECO:0000259" key="3">
    <source>
        <dbReference type="Pfam" id="PF17996"/>
    </source>
</evidence>
<dbReference type="STRING" id="268407.PWYN_23380"/>
<organism evidence="4 5">
    <name type="scientific">Paenibacillus wynnii</name>
    <dbReference type="NCBI Taxonomy" id="268407"/>
    <lineage>
        <taxon>Bacteria</taxon>
        <taxon>Bacillati</taxon>
        <taxon>Bacillota</taxon>
        <taxon>Bacilli</taxon>
        <taxon>Bacillales</taxon>
        <taxon>Paenibacillaceae</taxon>
        <taxon>Paenibacillus</taxon>
    </lineage>
</organism>
<sequence>MKKLIIPIALSFLLIFTFTQNIFAASVGDLLPSPESGWTRYNYNTPEITYSGGTWNALPAPICYGSQWQQSGAKIQFNFNGTKVRLISPTWSSFSTDVDVLIDGQFVQKISLNGPESSSRKIMFEKIGLPQGEHSVEFVNNTMNYLSIAAIDVDGTLTSYTPAPTQTPTPTATATTSPTVTPSVIPSPTPEIPTGDRALLSITLENGFDKEFDLPMSEITTFLNWYDGASGSAKYGINKHDNNKGPFEKRTEYVIHNKILTFEVSEYTAQ</sequence>
<dbReference type="AlphaFoldDB" id="A0A098M6A4"/>
<feature type="chain" id="PRO_5001937681" description="Carbohydrate esterase 2 N-terminal domain-containing protein" evidence="2">
    <location>
        <begin position="25"/>
        <end position="270"/>
    </location>
</feature>
<feature type="region of interest" description="Disordered" evidence="1">
    <location>
        <begin position="161"/>
        <end position="192"/>
    </location>
</feature>
<evidence type="ECO:0000313" key="4">
    <source>
        <dbReference type="EMBL" id="KGE17546.1"/>
    </source>
</evidence>
<dbReference type="EMBL" id="JQCR01000003">
    <property type="protein sequence ID" value="KGE17546.1"/>
    <property type="molecule type" value="Genomic_DNA"/>
</dbReference>
<feature type="compositionally biased region" description="Low complexity" evidence="1">
    <location>
        <begin position="161"/>
        <end position="184"/>
    </location>
</feature>
<dbReference type="InterPro" id="IPR040794">
    <property type="entry name" value="CE2_N"/>
</dbReference>
<dbReference type="Pfam" id="PF17996">
    <property type="entry name" value="CE2_N"/>
    <property type="match status" value="1"/>
</dbReference>
<name>A0A098M6A4_9BACL</name>
<gene>
    <name evidence="4" type="ORF">PWYN_23380</name>
</gene>
<reference evidence="4 5" key="2">
    <citation type="submission" date="2014-10" db="EMBL/GenBank/DDBJ databases">
        <title>Comparative genomics of the Paenibacillus odorifer group.</title>
        <authorList>
            <person name="Tsai Y.-C."/>
            <person name="Martin N."/>
            <person name="Korlach J."/>
            <person name="Wiedmann M."/>
        </authorList>
    </citation>
    <scope>NUCLEOTIDE SEQUENCE [LARGE SCALE GENOMIC DNA]</scope>
    <source>
        <strain evidence="4 5">DSM 18334</strain>
    </source>
</reference>
<protein>
    <recommendedName>
        <fullName evidence="3">Carbohydrate esterase 2 N-terminal domain-containing protein</fullName>
    </recommendedName>
</protein>
<evidence type="ECO:0000256" key="2">
    <source>
        <dbReference type="SAM" id="SignalP"/>
    </source>
</evidence>
<keyword evidence="2" id="KW-0732">Signal</keyword>